<dbReference type="NCBIfam" id="NF006179">
    <property type="entry name" value="PRK08312.1"/>
    <property type="match status" value="1"/>
</dbReference>
<feature type="domain" description="DUF6537" evidence="3">
    <location>
        <begin position="241"/>
        <end position="453"/>
    </location>
</feature>
<sequence>MTEDRKRIAIAVLGLGGQGGGVLADWIVELGAHNGFVSQGTSVPGVAQRTGSTVYYIEMIPDGPAQPVLALTPVPGDVDIVIASELMEAGRAILRGFVSADRTVLIGSTHRVYAISEKSAMGDGRASGERILAAANERSRAFIGFDMDALSAKTGSVISSVMFGALAGSGALPFPREAFEAAIRAGGKAIQTNLAGFAAGYDAAQGRLAEAVEAVPAIRPTSAAGRAFFARIEEQLPASAHEFAIEGVRRLMDYQDARYAELYLDRLAGIRSVDDGADDWRMTREAARHLALWMSYEDTIRVADLKVRASRFARVRDEVKAAPDQLLHITEYMHPRLEEICETLPAGLGRRILESEGLSRRLHPLFKKGRHVKTTSLRWFLMLSLLAGFRRWRRGTLRYEIEQARIEDWLGLAREVAGRDPALATELILCQRLIKGYGDTFARGLSSYSRIIDRYRALGGHADASTIGKLREAALADEDGVALTGALEELQLAS</sequence>
<gene>
    <name evidence="4" type="ORF">K7G82_03915</name>
</gene>
<dbReference type="EMBL" id="JAINVV010000003">
    <property type="protein sequence ID" value="MBY8821423.1"/>
    <property type="molecule type" value="Genomic_DNA"/>
</dbReference>
<evidence type="ECO:0000313" key="5">
    <source>
        <dbReference type="Proteomes" id="UP000706039"/>
    </source>
</evidence>
<evidence type="ECO:0000259" key="2">
    <source>
        <dbReference type="Pfam" id="PF01558"/>
    </source>
</evidence>
<organism evidence="4 5">
    <name type="scientific">Sphingomonas colocasiae</name>
    <dbReference type="NCBI Taxonomy" id="1848973"/>
    <lineage>
        <taxon>Bacteria</taxon>
        <taxon>Pseudomonadati</taxon>
        <taxon>Pseudomonadota</taxon>
        <taxon>Alphaproteobacteria</taxon>
        <taxon>Sphingomonadales</taxon>
        <taxon>Sphingomonadaceae</taxon>
        <taxon>Sphingomonas</taxon>
    </lineage>
</organism>
<dbReference type="InterPro" id="IPR052198">
    <property type="entry name" value="IorB_Oxidoreductase"/>
</dbReference>
<dbReference type="InterPro" id="IPR002869">
    <property type="entry name" value="Pyrv_flavodox_OxRed_cen"/>
</dbReference>
<dbReference type="InterPro" id="IPR019752">
    <property type="entry name" value="Pyrv/ketoisovalerate_OxRed_cat"/>
</dbReference>
<name>A0ABS7PJF4_9SPHN</name>
<dbReference type="PANTHER" id="PTHR43854">
    <property type="entry name" value="INDOLEPYRUVATE OXIDOREDUCTASE SUBUNIT IORB"/>
    <property type="match status" value="1"/>
</dbReference>
<feature type="domain" description="Pyruvate/ketoisovalerate oxidoreductase catalytic" evidence="2">
    <location>
        <begin position="16"/>
        <end position="202"/>
    </location>
</feature>
<evidence type="ECO:0000256" key="1">
    <source>
        <dbReference type="ARBA" id="ARBA00023002"/>
    </source>
</evidence>
<dbReference type="Pfam" id="PF01558">
    <property type="entry name" value="POR"/>
    <property type="match status" value="1"/>
</dbReference>
<accession>A0ABS7PJF4</accession>
<dbReference type="SUPFAM" id="SSF53323">
    <property type="entry name" value="Pyruvate-ferredoxin oxidoreductase, PFOR, domain III"/>
    <property type="match status" value="1"/>
</dbReference>
<keyword evidence="5" id="KW-1185">Reference proteome</keyword>
<comment type="caution">
    <text evidence="4">The sequence shown here is derived from an EMBL/GenBank/DDBJ whole genome shotgun (WGS) entry which is preliminary data.</text>
</comment>
<keyword evidence="1" id="KW-0560">Oxidoreductase</keyword>
<dbReference type="InterPro" id="IPR046667">
    <property type="entry name" value="DUF6537"/>
</dbReference>
<dbReference type="Gene3D" id="3.40.920.10">
    <property type="entry name" value="Pyruvate-ferredoxin oxidoreductase, PFOR, domain III"/>
    <property type="match status" value="1"/>
</dbReference>
<evidence type="ECO:0000259" key="3">
    <source>
        <dbReference type="Pfam" id="PF20169"/>
    </source>
</evidence>
<dbReference type="Proteomes" id="UP000706039">
    <property type="component" value="Unassembled WGS sequence"/>
</dbReference>
<dbReference type="RefSeq" id="WP_222988544.1">
    <property type="nucleotide sequence ID" value="NZ_JAINVV010000003.1"/>
</dbReference>
<reference evidence="4 5" key="1">
    <citation type="submission" date="2021-08" db="EMBL/GenBank/DDBJ databases">
        <authorList>
            <person name="Tuo L."/>
        </authorList>
    </citation>
    <scope>NUCLEOTIDE SEQUENCE [LARGE SCALE GENOMIC DNA]</scope>
    <source>
        <strain evidence="4 5">JCM 31229</strain>
    </source>
</reference>
<evidence type="ECO:0000313" key="4">
    <source>
        <dbReference type="EMBL" id="MBY8821423.1"/>
    </source>
</evidence>
<dbReference type="Pfam" id="PF20169">
    <property type="entry name" value="DUF6537"/>
    <property type="match status" value="1"/>
</dbReference>
<dbReference type="PANTHER" id="PTHR43854:SF1">
    <property type="entry name" value="INDOLEPYRUVATE OXIDOREDUCTASE SUBUNIT IORB"/>
    <property type="match status" value="1"/>
</dbReference>
<protein>
    <submittedName>
        <fullName evidence="4">Indolepyruvate oxidoreductase subunit beta family protein</fullName>
    </submittedName>
</protein>
<proteinExistence type="predicted"/>